<proteinExistence type="predicted"/>
<dbReference type="Proteomes" id="UP001341840">
    <property type="component" value="Unassembled WGS sequence"/>
</dbReference>
<evidence type="ECO:0000313" key="3">
    <source>
        <dbReference type="Proteomes" id="UP001341840"/>
    </source>
</evidence>
<evidence type="ECO:0000256" key="1">
    <source>
        <dbReference type="SAM" id="MobiDB-lite"/>
    </source>
</evidence>
<feature type="region of interest" description="Disordered" evidence="1">
    <location>
        <begin position="28"/>
        <end position="50"/>
    </location>
</feature>
<comment type="caution">
    <text evidence="2">The sequence shown here is derived from an EMBL/GenBank/DDBJ whole genome shotgun (WGS) entry which is preliminary data.</text>
</comment>
<name>A0ABU6ZWM0_9FABA</name>
<organism evidence="2 3">
    <name type="scientific">Stylosanthes scabra</name>
    <dbReference type="NCBI Taxonomy" id="79078"/>
    <lineage>
        <taxon>Eukaryota</taxon>
        <taxon>Viridiplantae</taxon>
        <taxon>Streptophyta</taxon>
        <taxon>Embryophyta</taxon>
        <taxon>Tracheophyta</taxon>
        <taxon>Spermatophyta</taxon>
        <taxon>Magnoliopsida</taxon>
        <taxon>eudicotyledons</taxon>
        <taxon>Gunneridae</taxon>
        <taxon>Pentapetalae</taxon>
        <taxon>rosids</taxon>
        <taxon>fabids</taxon>
        <taxon>Fabales</taxon>
        <taxon>Fabaceae</taxon>
        <taxon>Papilionoideae</taxon>
        <taxon>50 kb inversion clade</taxon>
        <taxon>dalbergioids sensu lato</taxon>
        <taxon>Dalbergieae</taxon>
        <taxon>Pterocarpus clade</taxon>
        <taxon>Stylosanthes</taxon>
    </lineage>
</organism>
<protein>
    <submittedName>
        <fullName evidence="2">Uncharacterized protein</fullName>
    </submittedName>
</protein>
<reference evidence="2 3" key="1">
    <citation type="journal article" date="2023" name="Plants (Basel)">
        <title>Bridging the Gap: Combining Genomics and Transcriptomics Approaches to Understand Stylosanthes scabra, an Orphan Legume from the Brazilian Caatinga.</title>
        <authorList>
            <person name="Ferreira-Neto J.R.C."/>
            <person name="da Silva M.D."/>
            <person name="Binneck E."/>
            <person name="de Melo N.F."/>
            <person name="da Silva R.H."/>
            <person name="de Melo A.L.T.M."/>
            <person name="Pandolfi V."/>
            <person name="Bustamante F.O."/>
            <person name="Brasileiro-Vidal A.C."/>
            <person name="Benko-Iseppon A.M."/>
        </authorList>
    </citation>
    <scope>NUCLEOTIDE SEQUENCE [LARGE SCALE GENOMIC DNA]</scope>
    <source>
        <tissue evidence="2">Leaves</tissue>
    </source>
</reference>
<evidence type="ECO:0000313" key="2">
    <source>
        <dbReference type="EMBL" id="MED6226126.1"/>
    </source>
</evidence>
<dbReference type="EMBL" id="JASCZI010274670">
    <property type="protein sequence ID" value="MED6226126.1"/>
    <property type="molecule type" value="Genomic_DNA"/>
</dbReference>
<feature type="non-terminal residue" evidence="2">
    <location>
        <position position="77"/>
    </location>
</feature>
<accession>A0ABU6ZWM0</accession>
<keyword evidence="3" id="KW-1185">Reference proteome</keyword>
<sequence length="77" mass="8189">MARSNASRARAIALARPRGELGHIRLKLPSSKAPPRPHLGAPARPTHSLNGLGVSTTYNLVLSGKVLEGPRARAFLM</sequence>
<gene>
    <name evidence="2" type="ORF">PIB30_100474</name>
</gene>